<protein>
    <submittedName>
        <fullName evidence="2">Uncharacterized protein</fullName>
    </submittedName>
</protein>
<feature type="compositionally biased region" description="Low complexity" evidence="1">
    <location>
        <begin position="97"/>
        <end position="114"/>
    </location>
</feature>
<dbReference type="Pfam" id="PF15389">
    <property type="entry name" value="DUF4612"/>
    <property type="match status" value="1"/>
</dbReference>
<dbReference type="EMBL" id="OX395131">
    <property type="protein sequence ID" value="CAI5776252.1"/>
    <property type="molecule type" value="Genomic_DNA"/>
</dbReference>
<dbReference type="InterPro" id="IPR027967">
    <property type="entry name" value="DUF4612"/>
</dbReference>
<dbReference type="AlphaFoldDB" id="A0AA35KDC9"/>
<proteinExistence type="predicted"/>
<organism evidence="2 3">
    <name type="scientific">Podarcis lilfordi</name>
    <name type="common">Lilford's wall lizard</name>
    <dbReference type="NCBI Taxonomy" id="74358"/>
    <lineage>
        <taxon>Eukaryota</taxon>
        <taxon>Metazoa</taxon>
        <taxon>Chordata</taxon>
        <taxon>Craniata</taxon>
        <taxon>Vertebrata</taxon>
        <taxon>Euteleostomi</taxon>
        <taxon>Lepidosauria</taxon>
        <taxon>Squamata</taxon>
        <taxon>Bifurcata</taxon>
        <taxon>Unidentata</taxon>
        <taxon>Episquamata</taxon>
        <taxon>Laterata</taxon>
        <taxon>Lacertibaenia</taxon>
        <taxon>Lacertidae</taxon>
        <taxon>Podarcis</taxon>
    </lineage>
</organism>
<gene>
    <name evidence="2" type="ORF">PODLI_1B031059</name>
</gene>
<accession>A0AA35KDC9</accession>
<sequence>MANGSGSMMGHPQKGAARAFAEMPWNKKNRDLHSSAVTTERNVWVIGFLKNAQVGVFLPNNGKETPLSQSCIRKRSVPGCARVAALEWRSPGRTRRSPAAAASAPRSRSAAWSAEEGERAGGGTSRLKKSVLTTKLEAKHVSAVQNEEEAQKGKNYQNGDVFGDEYRIKPVEEVKYMKNGGEDDQKIAARNQENLEKSATSHVRLKPNKELPGLVHQPRANMHISESQQEFFRMLDEKIEKGRDYCSEEEDIT</sequence>
<reference evidence="2" key="1">
    <citation type="submission" date="2022-12" db="EMBL/GenBank/DDBJ databases">
        <authorList>
            <person name="Alioto T."/>
            <person name="Alioto T."/>
            <person name="Gomez Garrido J."/>
        </authorList>
    </citation>
    <scope>NUCLEOTIDE SEQUENCE</scope>
</reference>
<evidence type="ECO:0000313" key="3">
    <source>
        <dbReference type="Proteomes" id="UP001178461"/>
    </source>
</evidence>
<keyword evidence="3" id="KW-1185">Reference proteome</keyword>
<feature type="region of interest" description="Disordered" evidence="1">
    <location>
        <begin position="90"/>
        <end position="128"/>
    </location>
</feature>
<evidence type="ECO:0000256" key="1">
    <source>
        <dbReference type="SAM" id="MobiDB-lite"/>
    </source>
</evidence>
<dbReference type="PANTHER" id="PTHR14974">
    <property type="entry name" value="SIMILAR TO RIKEN CDNA 1700025G04 GENE"/>
    <property type="match status" value="1"/>
</dbReference>
<dbReference type="PANTHER" id="PTHR14974:SF3">
    <property type="entry name" value="SIMILAR TO RIKEN CDNA 1700025G04 GENE"/>
    <property type="match status" value="1"/>
</dbReference>
<dbReference type="Proteomes" id="UP001178461">
    <property type="component" value="Chromosome 6"/>
</dbReference>
<evidence type="ECO:0000313" key="2">
    <source>
        <dbReference type="EMBL" id="CAI5776252.1"/>
    </source>
</evidence>
<name>A0AA35KDC9_9SAUR</name>